<keyword evidence="5 6" id="KW-0676">Redox-active center</keyword>
<keyword evidence="4 6" id="KW-0143">Chaperone</keyword>
<dbReference type="CDD" id="cd00498">
    <property type="entry name" value="Hsp33"/>
    <property type="match status" value="1"/>
</dbReference>
<dbReference type="Pfam" id="PF01430">
    <property type="entry name" value="HSP33"/>
    <property type="match status" value="1"/>
</dbReference>
<name>A0A7W2AI32_9BACL</name>
<evidence type="ECO:0000256" key="6">
    <source>
        <dbReference type="HAMAP-Rule" id="MF_00117"/>
    </source>
</evidence>
<evidence type="ECO:0000313" key="8">
    <source>
        <dbReference type="Proteomes" id="UP000530514"/>
    </source>
</evidence>
<organism evidence="7 8">
    <name type="scientific">Thermoactinomyces daqus</name>
    <dbReference type="NCBI Taxonomy" id="1329516"/>
    <lineage>
        <taxon>Bacteria</taxon>
        <taxon>Bacillati</taxon>
        <taxon>Bacillota</taxon>
        <taxon>Bacilli</taxon>
        <taxon>Bacillales</taxon>
        <taxon>Thermoactinomycetaceae</taxon>
        <taxon>Thermoactinomyces</taxon>
    </lineage>
</organism>
<comment type="caution">
    <text evidence="7">The sequence shown here is derived from an EMBL/GenBank/DDBJ whole genome shotgun (WGS) entry which is preliminary data.</text>
</comment>
<dbReference type="AlphaFoldDB" id="A0A7W2AI32"/>
<evidence type="ECO:0000256" key="2">
    <source>
        <dbReference type="ARBA" id="ARBA00022833"/>
    </source>
</evidence>
<dbReference type="Gene3D" id="3.90.1280.10">
    <property type="entry name" value="HSP33 redox switch-like"/>
    <property type="match status" value="1"/>
</dbReference>
<feature type="disulfide bond" description="Redox-active" evidence="6">
    <location>
        <begin position="266"/>
        <end position="269"/>
    </location>
</feature>
<keyword evidence="2 6" id="KW-0862">Zinc</keyword>
<accession>A0A7W2AI32</accession>
<dbReference type="PANTHER" id="PTHR30111:SF1">
    <property type="entry name" value="33 KDA CHAPERONIN"/>
    <property type="match status" value="1"/>
</dbReference>
<comment type="PTM">
    <text evidence="6">Under oxidizing conditions two disulfide bonds are formed involving the reactive cysteines. Under reducing conditions zinc is bound to the reactive cysteines and the protein is inactive.</text>
</comment>
<dbReference type="InterPro" id="IPR016153">
    <property type="entry name" value="Heat_shock_Hsp33_N"/>
</dbReference>
<evidence type="ECO:0000256" key="1">
    <source>
        <dbReference type="ARBA" id="ARBA00022490"/>
    </source>
</evidence>
<dbReference type="HAMAP" id="MF_00117">
    <property type="entry name" value="HslO"/>
    <property type="match status" value="1"/>
</dbReference>
<dbReference type="GO" id="GO:0044183">
    <property type="term" value="F:protein folding chaperone"/>
    <property type="evidence" value="ECO:0007669"/>
    <property type="project" value="TreeGrafter"/>
</dbReference>
<protein>
    <recommendedName>
        <fullName evidence="6">33 kDa chaperonin</fullName>
    </recommendedName>
    <alternativeName>
        <fullName evidence="6">Heat shock protein 33 homolog</fullName>
        <shortName evidence="6">HSP33</shortName>
    </alternativeName>
</protein>
<dbReference type="Proteomes" id="UP000530514">
    <property type="component" value="Unassembled WGS sequence"/>
</dbReference>
<keyword evidence="1 6" id="KW-0963">Cytoplasm</keyword>
<evidence type="ECO:0000256" key="3">
    <source>
        <dbReference type="ARBA" id="ARBA00023157"/>
    </source>
</evidence>
<comment type="function">
    <text evidence="6">Redox regulated molecular chaperone. Protects both thermally unfolding and oxidatively damaged proteins from irreversible aggregation. Plays an important role in the bacterial defense system toward oxidative stress.</text>
</comment>
<keyword evidence="3 6" id="KW-1015">Disulfide bond</keyword>
<reference evidence="7 8" key="1">
    <citation type="submission" date="2020-07" db="EMBL/GenBank/DDBJ databases">
        <authorList>
            <person name="Feng H."/>
        </authorList>
    </citation>
    <scope>NUCLEOTIDE SEQUENCE [LARGE SCALE GENOMIC DNA]</scope>
    <source>
        <strain evidence="8">s-11</strain>
    </source>
</reference>
<dbReference type="GO" id="GO:0051082">
    <property type="term" value="F:unfolded protein binding"/>
    <property type="evidence" value="ECO:0007669"/>
    <property type="project" value="UniProtKB-UniRule"/>
</dbReference>
<dbReference type="PIRSF" id="PIRSF005261">
    <property type="entry name" value="Heat_shock_Hsp33"/>
    <property type="match status" value="1"/>
</dbReference>
<dbReference type="RefSeq" id="WP_052154125.1">
    <property type="nucleotide sequence ID" value="NZ_JACEIP010000006.1"/>
</dbReference>
<proteinExistence type="inferred from homology"/>
<dbReference type="SUPFAM" id="SSF118352">
    <property type="entry name" value="HSP33 redox switch-like"/>
    <property type="match status" value="1"/>
</dbReference>
<dbReference type="GO" id="GO:0042026">
    <property type="term" value="P:protein refolding"/>
    <property type="evidence" value="ECO:0007669"/>
    <property type="project" value="TreeGrafter"/>
</dbReference>
<evidence type="ECO:0000313" key="7">
    <source>
        <dbReference type="EMBL" id="MBA4542428.1"/>
    </source>
</evidence>
<dbReference type="Gene3D" id="3.55.30.10">
    <property type="entry name" value="Hsp33 domain"/>
    <property type="match status" value="1"/>
</dbReference>
<comment type="subcellular location">
    <subcellularLocation>
        <location evidence="6">Cytoplasm</location>
    </subcellularLocation>
</comment>
<dbReference type="GO" id="GO:0005737">
    <property type="term" value="C:cytoplasm"/>
    <property type="evidence" value="ECO:0007669"/>
    <property type="project" value="UniProtKB-SubCell"/>
</dbReference>
<dbReference type="InterPro" id="IPR016154">
    <property type="entry name" value="Heat_shock_Hsp33_C"/>
</dbReference>
<evidence type="ECO:0000256" key="4">
    <source>
        <dbReference type="ARBA" id="ARBA00023186"/>
    </source>
</evidence>
<dbReference type="PANTHER" id="PTHR30111">
    <property type="entry name" value="33 KDA CHAPERONIN"/>
    <property type="match status" value="1"/>
</dbReference>
<keyword evidence="8" id="KW-1185">Reference proteome</keyword>
<evidence type="ECO:0000256" key="5">
    <source>
        <dbReference type="ARBA" id="ARBA00023284"/>
    </source>
</evidence>
<feature type="disulfide bond" description="Redox-active" evidence="6">
    <location>
        <begin position="233"/>
        <end position="235"/>
    </location>
</feature>
<comment type="similarity">
    <text evidence="6">Belongs to the HSP33 family.</text>
</comment>
<gene>
    <name evidence="6 7" type="primary">hslO</name>
    <name evidence="7" type="ORF">H1164_05860</name>
</gene>
<dbReference type="SUPFAM" id="SSF64397">
    <property type="entry name" value="Hsp33 domain"/>
    <property type="match status" value="1"/>
</dbReference>
<sequence length="289" mass="31604">MGDYAIRAISANGQVRGFAALTTELVQELQRRHQTLPVVSAALGRTATMGALMGLTLKEEKHKVTLQVQGDGPIGQIVADANGRGEVRGYVDNPAVEGNQDYKLDVASAVGKGSIYVIKDLGLKEPYRGTSPIISGELAEDFTYYLTVSEQIPSSVGLGVLVQKEKILVSGGYMIQVLPGADDETISRLEQRISELKSITERLKEGETPEKLLAFLMGNDLEILHREPVQFACNCSRTKTEAMLKALGREELESILRELGQAEVICHFCNEKYLFSAGDLEKLISSFDR</sequence>
<dbReference type="EMBL" id="JACEIP010000006">
    <property type="protein sequence ID" value="MBA4542428.1"/>
    <property type="molecule type" value="Genomic_DNA"/>
</dbReference>
<dbReference type="OrthoDB" id="9776534at2"/>
<dbReference type="InterPro" id="IPR000397">
    <property type="entry name" value="Heat_shock_Hsp33"/>
</dbReference>
<dbReference type="NCBIfam" id="NF001033">
    <property type="entry name" value="PRK00114.1"/>
    <property type="match status" value="1"/>
</dbReference>